<dbReference type="InterPro" id="IPR006671">
    <property type="entry name" value="Cyclin_N"/>
</dbReference>
<reference evidence="2" key="2">
    <citation type="submission" date="2025-08" db="UniProtKB">
        <authorList>
            <consortium name="Ensembl"/>
        </authorList>
    </citation>
    <scope>IDENTIFICATION</scope>
</reference>
<proteinExistence type="predicted"/>
<evidence type="ECO:0000313" key="3">
    <source>
        <dbReference type="Proteomes" id="UP000007635"/>
    </source>
</evidence>
<sequence>MDHPTFTTGDRPPTRRAYRDPNLLQQRVLHALLEQEDRYLPAANYFKCVQRDVAPHMRRIVATWMLEGESGTGGGKKKSHRR</sequence>
<evidence type="ECO:0000259" key="1">
    <source>
        <dbReference type="Pfam" id="PF00134"/>
    </source>
</evidence>
<organism evidence="2 3">
    <name type="scientific">Gasterosteus aculeatus aculeatus</name>
    <name type="common">three-spined stickleback</name>
    <dbReference type="NCBI Taxonomy" id="481459"/>
    <lineage>
        <taxon>Eukaryota</taxon>
        <taxon>Metazoa</taxon>
        <taxon>Chordata</taxon>
        <taxon>Craniata</taxon>
        <taxon>Vertebrata</taxon>
        <taxon>Euteleostomi</taxon>
        <taxon>Actinopterygii</taxon>
        <taxon>Neopterygii</taxon>
        <taxon>Teleostei</taxon>
        <taxon>Neoteleostei</taxon>
        <taxon>Acanthomorphata</taxon>
        <taxon>Eupercaria</taxon>
        <taxon>Perciformes</taxon>
        <taxon>Cottioidei</taxon>
        <taxon>Gasterosteales</taxon>
        <taxon>Gasterosteidae</taxon>
        <taxon>Gasterosteus</taxon>
    </lineage>
</organism>
<dbReference type="SUPFAM" id="SSF47954">
    <property type="entry name" value="Cyclin-like"/>
    <property type="match status" value="1"/>
</dbReference>
<name>A0AAQ4S6W7_GASAC</name>
<keyword evidence="3" id="KW-1185">Reference proteome</keyword>
<reference evidence="2" key="3">
    <citation type="submission" date="2025-09" db="UniProtKB">
        <authorList>
            <consortium name="Ensembl"/>
        </authorList>
    </citation>
    <scope>IDENTIFICATION</scope>
</reference>
<dbReference type="Ensembl" id="ENSGACT00000037079.1">
    <property type="protein sequence ID" value="ENSGACP00000071385.1"/>
    <property type="gene ID" value="ENSGACG00000037742.1"/>
</dbReference>
<dbReference type="AlphaFoldDB" id="A0AAQ4S6W7"/>
<protein>
    <recommendedName>
        <fullName evidence="1">Cyclin N-terminal domain-containing protein</fullName>
    </recommendedName>
</protein>
<feature type="domain" description="Cyclin N-terminal" evidence="1">
    <location>
        <begin position="28"/>
        <end position="67"/>
    </location>
</feature>
<dbReference type="Gene3D" id="1.10.472.10">
    <property type="entry name" value="Cyclin-like"/>
    <property type="match status" value="2"/>
</dbReference>
<evidence type="ECO:0000313" key="2">
    <source>
        <dbReference type="Ensembl" id="ENSGACP00000071385.1"/>
    </source>
</evidence>
<dbReference type="Pfam" id="PF00134">
    <property type="entry name" value="Cyclin_N"/>
    <property type="match status" value="1"/>
</dbReference>
<dbReference type="InterPro" id="IPR036915">
    <property type="entry name" value="Cyclin-like_sf"/>
</dbReference>
<accession>A0AAQ4S6W7</accession>
<dbReference type="Proteomes" id="UP000007635">
    <property type="component" value="Chromosome Y"/>
</dbReference>
<reference evidence="2 3" key="1">
    <citation type="journal article" date="2021" name="G3 (Bethesda)">
        <title>Improved contiguity of the threespine stickleback genome using long-read sequencing.</title>
        <authorList>
            <person name="Nath S."/>
            <person name="Shaw D.E."/>
            <person name="White M.A."/>
        </authorList>
    </citation>
    <scope>NUCLEOTIDE SEQUENCE [LARGE SCALE GENOMIC DNA]</scope>
    <source>
        <strain evidence="2 3">Lake Benthic</strain>
    </source>
</reference>